<evidence type="ECO:0000259" key="7">
    <source>
        <dbReference type="PROSITE" id="PS51194"/>
    </source>
</evidence>
<feature type="domain" description="Helicase C-terminal" evidence="7">
    <location>
        <begin position="706"/>
        <end position="868"/>
    </location>
</feature>
<evidence type="ECO:0000256" key="1">
    <source>
        <dbReference type="ARBA" id="ARBA00022741"/>
    </source>
</evidence>
<dbReference type="InterPro" id="IPR006935">
    <property type="entry name" value="Helicase/UvrB_N"/>
</dbReference>
<dbReference type="Proteomes" id="UP000533429">
    <property type="component" value="Unassembled WGS sequence"/>
</dbReference>
<dbReference type="EC" id="3.1.21.3" evidence="8"/>
<dbReference type="InterPro" id="IPR027417">
    <property type="entry name" value="P-loop_NTPase"/>
</dbReference>
<dbReference type="GO" id="GO:0005524">
    <property type="term" value="F:ATP binding"/>
    <property type="evidence" value="ECO:0007669"/>
    <property type="project" value="UniProtKB-KW"/>
</dbReference>
<reference evidence="8 9" key="1">
    <citation type="submission" date="2020-06" db="EMBL/GenBank/DDBJ databases">
        <title>Photobacterium damselae subsp. damselae comparative genomics.</title>
        <authorList>
            <person name="Osorio C.R."/>
        </authorList>
    </citation>
    <scope>NUCLEOTIDE SEQUENCE [LARGE SCALE GENOMIC DNA]</scope>
    <source>
        <strain evidence="8 9">TW250/03</strain>
    </source>
</reference>
<gene>
    <name evidence="8" type="primary">hsdR</name>
    <name evidence="8" type="ORF">HWA77_01845</name>
</gene>
<organism evidence="8 9">
    <name type="scientific">Photobacterium damselae subsp. damselae</name>
    <name type="common">Listonella damsela</name>
    <dbReference type="NCBI Taxonomy" id="85581"/>
    <lineage>
        <taxon>Bacteria</taxon>
        <taxon>Pseudomonadati</taxon>
        <taxon>Pseudomonadota</taxon>
        <taxon>Gammaproteobacteria</taxon>
        <taxon>Vibrionales</taxon>
        <taxon>Vibrionaceae</taxon>
        <taxon>Photobacterium</taxon>
    </lineage>
</organism>
<feature type="domain" description="Helicase ATP-binding" evidence="5">
    <location>
        <begin position="441"/>
        <end position="630"/>
    </location>
</feature>
<dbReference type="CDD" id="cd18032">
    <property type="entry name" value="DEXHc_RE_I_III_res"/>
    <property type="match status" value="1"/>
</dbReference>
<dbReference type="EMBL" id="JABXOR010000115">
    <property type="protein sequence ID" value="NVO98948.1"/>
    <property type="molecule type" value="Genomic_DNA"/>
</dbReference>
<dbReference type="GO" id="GO:0005829">
    <property type="term" value="C:cytosol"/>
    <property type="evidence" value="ECO:0007669"/>
    <property type="project" value="TreeGrafter"/>
</dbReference>
<proteinExistence type="predicted"/>
<dbReference type="Pfam" id="PF04313">
    <property type="entry name" value="HSDR_N"/>
    <property type="match status" value="1"/>
</dbReference>
<dbReference type="PANTHER" id="PTHR47396">
    <property type="entry name" value="TYPE I RESTRICTION ENZYME ECOKI R PROTEIN"/>
    <property type="match status" value="1"/>
</dbReference>
<dbReference type="InterPro" id="IPR007409">
    <property type="entry name" value="Restrct_endonuc_type1_HsdR_N"/>
</dbReference>
<keyword evidence="1" id="KW-0547">Nucleotide-binding</keyword>
<dbReference type="PROSITE" id="PS51192">
    <property type="entry name" value="HELICASE_ATP_BIND_1"/>
    <property type="match status" value="1"/>
</dbReference>
<evidence type="ECO:0000256" key="3">
    <source>
        <dbReference type="ARBA" id="ARBA00022840"/>
    </source>
</evidence>
<dbReference type="Pfam" id="PF08463">
    <property type="entry name" value="EcoEI_R_C"/>
    <property type="match status" value="1"/>
</dbReference>
<accession>A0A850QU76</accession>
<keyword evidence="4" id="KW-0175">Coiled coil</keyword>
<keyword evidence="8" id="KW-0255">Endonuclease</keyword>
<dbReference type="NCBIfam" id="NF008521">
    <property type="entry name" value="PRK11448.1"/>
    <property type="match status" value="1"/>
</dbReference>
<dbReference type="Pfam" id="PF04851">
    <property type="entry name" value="ResIII"/>
    <property type="match status" value="1"/>
</dbReference>
<evidence type="ECO:0000313" key="9">
    <source>
        <dbReference type="Proteomes" id="UP000533429"/>
    </source>
</evidence>
<dbReference type="Gene3D" id="3.90.1570.30">
    <property type="match status" value="1"/>
</dbReference>
<evidence type="ECO:0000313" key="8">
    <source>
        <dbReference type="EMBL" id="NVO98948.1"/>
    </source>
</evidence>
<feature type="domain" description="Helicase ATP-binding" evidence="6">
    <location>
        <begin position="418"/>
        <end position="705"/>
    </location>
</feature>
<dbReference type="SMART" id="SM00487">
    <property type="entry name" value="DEXDc"/>
    <property type="match status" value="1"/>
</dbReference>
<dbReference type="SUPFAM" id="SSF52540">
    <property type="entry name" value="P-loop containing nucleoside triphosphate hydrolases"/>
    <property type="match status" value="1"/>
</dbReference>
<dbReference type="PROSITE" id="PS51193">
    <property type="entry name" value="HELICASE_ATP_BIND_2"/>
    <property type="match status" value="1"/>
</dbReference>
<evidence type="ECO:0000259" key="5">
    <source>
        <dbReference type="PROSITE" id="PS51192"/>
    </source>
</evidence>
<evidence type="ECO:0000256" key="2">
    <source>
        <dbReference type="ARBA" id="ARBA00022801"/>
    </source>
</evidence>
<dbReference type="GO" id="GO:0009307">
    <property type="term" value="P:DNA restriction-modification system"/>
    <property type="evidence" value="ECO:0007669"/>
    <property type="project" value="UniProtKB-KW"/>
</dbReference>
<dbReference type="Gene3D" id="3.40.50.300">
    <property type="entry name" value="P-loop containing nucleotide triphosphate hydrolases"/>
    <property type="match status" value="2"/>
</dbReference>
<dbReference type="PANTHER" id="PTHR47396:SF1">
    <property type="entry name" value="ATP-DEPENDENT HELICASE IRC3-RELATED"/>
    <property type="match status" value="1"/>
</dbReference>
<dbReference type="GO" id="GO:0009035">
    <property type="term" value="F:type I site-specific deoxyribonuclease activity"/>
    <property type="evidence" value="ECO:0007669"/>
    <property type="project" value="UniProtKB-EC"/>
</dbReference>
<evidence type="ECO:0000259" key="6">
    <source>
        <dbReference type="PROSITE" id="PS51193"/>
    </source>
</evidence>
<dbReference type="Pfam" id="PF00271">
    <property type="entry name" value="Helicase_C"/>
    <property type="match status" value="1"/>
</dbReference>
<keyword evidence="3" id="KW-0067">ATP-binding</keyword>
<sequence length="1155" mass="131608">MSSSNFEFLQGVNDTLYIIALSAERNLHQDPHTTLFKVRLLSEEIVNYISELVKLDEGLSTFEQLKQLGNKGYLDEERQVIFHTLRKHGNKAAHGYYNNATAAGYALEIAHKAATIYYRVKTGDGSFKPNPYQAPSEQQNDNLIEQSNEEIARLNAIIDKLESQKSPEFDIRQAQIAFLEAKDNDSLNQAQARIRELEQQLQQQASLNTEPEDEAKASQELKQRIELLKHSHFDLNESQTRFIIDQQLRDAGWEADTQELTFSNGARPHPKKNLAIAEWPTASGPADYVLFVGMTPIAAVEAKRKRVNVSGAITQAERYSHTFSPVATELEQLMVPAWELMKREGPWQGCEGEASYKLPFVFACNGKPFLRQMPEQSGTWFRDCRLPTNAKRACESFYSPAGLLDLLTRDHQQAQQEMALEPFEYLGLRPYQKKAVIAVEEALQQNKRECLLAMATGTGKTRTIIGLLYRFLKAERFKRILFLVDRSSLGDQATESFTETRLEQNQSLTQIYDIKEMADKLPEAETRVHVATVQAMVKRLFEDKESDNTNATILPIDQYDCIIVDEAHRGYTLDQEMDESELIARDPNLYRSSYRRVLDYFDAVKIGLTATPAAHTSEIFGYPVYTYSYREAVAEDYLIDHEAPILYKTKLNQAGIKFEEGEMVEMVDTFSGEVNTLELEDELDFNVENFNRTVINENFDRTVCEALAEDIDPTGKEKTMIFCVNDQHADRVERLLVEAFQKAYGDDVPAHAVQKITGSTDRVKEAIKKYKNETYPSVAITVDLLTTGIDVPEICNLVFMRRVKSRILYEQMLGRATRRCDDIGKTVFRIFDPVDLYASLEQVNTMKSVVKRPNISIEQLIDEISEPRNLELSGREEGSSFAHDSLDELSQKVMRVMRKAQAKAEKDPIIKQELESIEQEWGCPADQIHQKLHQAGPVKAAEMLKVHSNLAKRVESVRSMLGGGEKYVISNHDDEFLVREQNFSAYSKPEDYLTAFDHFIKDNINNNAALAAVVNKPKELTREQLKEIRILLDNQNFKEVDLQSAWKKTTNRDIAASIVGHIRRAALGEALMPFERRIDMAMDSIYAMHSWTKPQLKWLERIAKQLKKEVVLQNDDINRSFAQAGGSKGLDKQLGGQLEQVLIALNDQIWQQQAT</sequence>
<dbReference type="PROSITE" id="PS51194">
    <property type="entry name" value="HELICASE_CTER"/>
    <property type="match status" value="1"/>
</dbReference>
<protein>
    <submittedName>
        <fullName evidence="8">Type I restriction-modification system endonuclease</fullName>
        <ecNumber evidence="8">3.1.21.3</ecNumber>
    </submittedName>
</protein>
<evidence type="ECO:0000256" key="4">
    <source>
        <dbReference type="SAM" id="Coils"/>
    </source>
</evidence>
<dbReference type="SMART" id="SM00490">
    <property type="entry name" value="HELICc"/>
    <property type="match status" value="1"/>
</dbReference>
<dbReference type="AlphaFoldDB" id="A0A850QU76"/>
<name>A0A850QU76_PHODD</name>
<feature type="coiled-coil region" evidence="4">
    <location>
        <begin position="144"/>
        <end position="207"/>
    </location>
</feature>
<keyword evidence="2 8" id="KW-0378">Hydrolase</keyword>
<dbReference type="InterPro" id="IPR050742">
    <property type="entry name" value="Helicase_Restrict-Modif_Enz"/>
</dbReference>
<dbReference type="GO" id="GO:0003677">
    <property type="term" value="F:DNA binding"/>
    <property type="evidence" value="ECO:0007669"/>
    <property type="project" value="UniProtKB-KW"/>
</dbReference>
<keyword evidence="8" id="KW-0540">Nuclease</keyword>
<comment type="caution">
    <text evidence="8">The sequence shown here is derived from an EMBL/GenBank/DDBJ whole genome shotgun (WGS) entry which is preliminary data.</text>
</comment>
<dbReference type="InterPro" id="IPR001650">
    <property type="entry name" value="Helicase_C-like"/>
</dbReference>
<dbReference type="InterPro" id="IPR014001">
    <property type="entry name" value="Helicase_ATP-bd"/>
</dbReference>
<dbReference type="InterPro" id="IPR013670">
    <property type="entry name" value="EcoEI_R_C_dom"/>
</dbReference>
<dbReference type="CDD" id="cd18799">
    <property type="entry name" value="SF2_C_EcoAI-like"/>
    <property type="match status" value="1"/>
</dbReference>
<dbReference type="InterPro" id="IPR014013">
    <property type="entry name" value="Helic_SF1/SF2_ATP-bd_DinG/Rad3"/>
</dbReference>